<dbReference type="OrthoDB" id="9805202at2"/>
<comment type="subcellular location">
    <subcellularLocation>
        <location evidence="1">Periplasm</location>
    </subcellularLocation>
</comment>
<organism evidence="12 15">
    <name type="scientific">Myxococcus fulvus</name>
    <dbReference type="NCBI Taxonomy" id="33"/>
    <lineage>
        <taxon>Bacteria</taxon>
        <taxon>Pseudomonadati</taxon>
        <taxon>Myxococcota</taxon>
        <taxon>Myxococcia</taxon>
        <taxon>Myxococcales</taxon>
        <taxon>Cystobacterineae</taxon>
        <taxon>Myxococcaceae</taxon>
        <taxon>Myxococcus</taxon>
    </lineage>
</organism>
<keyword evidence="4" id="KW-0732">Signal</keyword>
<feature type="binding site" description="covalent" evidence="8">
    <location>
        <position position="233"/>
    </location>
    <ligand>
        <name>heme c</name>
        <dbReference type="ChEBI" id="CHEBI:61717"/>
        <label>2</label>
    </ligand>
</feature>
<keyword evidence="13" id="KW-0575">Peroxidase</keyword>
<protein>
    <submittedName>
        <fullName evidence="13">Cytochrome c peroxidase</fullName>
    </submittedName>
    <submittedName>
        <fullName evidence="12">Di-heme enzyme</fullName>
    </submittedName>
</protein>
<reference evidence="12 15" key="2">
    <citation type="submission" date="2019-07" db="EMBL/GenBank/DDBJ databases">
        <title>Whole genome shotgun sequence of Myxococcus fulvus NBRC 100333.</title>
        <authorList>
            <person name="Hosoyama A."/>
            <person name="Uohara A."/>
            <person name="Ohji S."/>
            <person name="Ichikawa N."/>
        </authorList>
    </citation>
    <scope>NUCLEOTIDE SEQUENCE [LARGE SCALE GENOMIC DNA]</scope>
    <source>
        <strain evidence="12 15">NBRC 100333</strain>
    </source>
</reference>
<dbReference type="InterPro" id="IPR023929">
    <property type="entry name" value="MbnH-like"/>
</dbReference>
<dbReference type="RefSeq" id="WP_074958256.1">
    <property type="nucleotide sequence ID" value="NZ_BJXR01000040.1"/>
</dbReference>
<proteinExistence type="predicted"/>
<dbReference type="InterPro" id="IPR026259">
    <property type="entry name" value="MauG/Cytc_peroxidase"/>
</dbReference>
<feature type="binding site" description="axial binding residue" evidence="9">
    <location>
        <position position="81"/>
    </location>
    <ligand>
        <name>heme c</name>
        <dbReference type="ChEBI" id="CHEBI:61717"/>
        <label>1</label>
    </ligand>
    <ligandPart>
        <name>Fe</name>
        <dbReference type="ChEBI" id="CHEBI:18248"/>
    </ligandPart>
</feature>
<keyword evidence="14" id="KW-1185">Reference proteome</keyword>
<evidence type="ECO:0000313" key="12">
    <source>
        <dbReference type="EMBL" id="GEN10699.1"/>
    </source>
</evidence>
<comment type="PTM">
    <text evidence="8">Binds 2 heme groups per subunit.</text>
</comment>
<dbReference type="PIRSF" id="PIRSF000294">
    <property type="entry name" value="Cytochrome-c_peroxidase"/>
    <property type="match status" value="1"/>
</dbReference>
<dbReference type="InterPro" id="IPR036909">
    <property type="entry name" value="Cyt_c-like_dom_sf"/>
</dbReference>
<feature type="binding site" description="covalent" evidence="8">
    <location>
        <position position="77"/>
    </location>
    <ligand>
        <name>heme c</name>
        <dbReference type="ChEBI" id="CHEBI:61717"/>
        <label>1</label>
    </ligand>
</feature>
<evidence type="ECO:0000313" key="14">
    <source>
        <dbReference type="Proteomes" id="UP000183760"/>
    </source>
</evidence>
<dbReference type="Proteomes" id="UP000183760">
    <property type="component" value="Unassembled WGS sequence"/>
</dbReference>
<evidence type="ECO:0000256" key="6">
    <source>
        <dbReference type="ARBA" id="ARBA00023002"/>
    </source>
</evidence>
<evidence type="ECO:0000256" key="5">
    <source>
        <dbReference type="ARBA" id="ARBA00022764"/>
    </source>
</evidence>
<feature type="binding site" description="covalent" evidence="8">
    <location>
        <position position="80"/>
    </location>
    <ligand>
        <name>heme c</name>
        <dbReference type="ChEBI" id="CHEBI:61717"/>
        <label>1</label>
    </ligand>
</feature>
<reference evidence="13 14" key="1">
    <citation type="submission" date="2016-10" db="EMBL/GenBank/DDBJ databases">
        <authorList>
            <person name="Varghese N."/>
            <person name="Submissions S."/>
        </authorList>
    </citation>
    <scope>NUCLEOTIDE SEQUENCE [LARGE SCALE GENOMIC DNA]</scope>
    <source>
        <strain evidence="13 14">DSM 16525</strain>
    </source>
</reference>
<evidence type="ECO:0000256" key="8">
    <source>
        <dbReference type="PIRSR" id="PIRSR000294-1"/>
    </source>
</evidence>
<dbReference type="InterPro" id="IPR004852">
    <property type="entry name" value="Di-haem_cyt_c_peroxidsae"/>
</dbReference>
<evidence type="ECO:0000256" key="1">
    <source>
        <dbReference type="ARBA" id="ARBA00004418"/>
    </source>
</evidence>
<dbReference type="GO" id="GO:0020037">
    <property type="term" value="F:heme binding"/>
    <property type="evidence" value="ECO:0007669"/>
    <property type="project" value="InterPro"/>
</dbReference>
<feature type="domain" description="Cytochrome c" evidence="11">
    <location>
        <begin position="214"/>
        <end position="366"/>
    </location>
</feature>
<keyword evidence="2 8" id="KW-0349">Heme</keyword>
<sequence>MSSRAGKLSVVVALLSAAGCGGDEPGLPAPPPYAWSLPAGFPEPFVPEDNPMSVEKVELGRHLFYDARLSGNGTMSCASCHEQARAFSDGMATPRGSTGDHVARNSPGLANVAYLSTYTWANPLLETLESQALVPLFNEFPTELGLTPKLEEALERLRGDAKYPELFRAAFPDAPEPVSQGSIVKALASFQRTLLSGGSPYDRYLQGDNAALSRSARRGMELFFGERAECYHCHSGRHLSNSFRAKDTKPQVAQFFNTGLYDLDGQGAYPPDNPGLFEFTHDALDHGRFRVPQLRNVELTAPYMHDGSIPTLEAVIEHYTSGGRNVTEGPLAGDGRNNPNKDPLVRPFELSDEEKQDLIAFLKSLTDTDFTTDPRFSNPWR</sequence>
<dbReference type="SUPFAM" id="SSF46626">
    <property type="entry name" value="Cytochrome c"/>
    <property type="match status" value="2"/>
</dbReference>
<dbReference type="Proteomes" id="UP000321514">
    <property type="component" value="Unassembled WGS sequence"/>
</dbReference>
<evidence type="ECO:0000256" key="4">
    <source>
        <dbReference type="ARBA" id="ARBA00022729"/>
    </source>
</evidence>
<dbReference type="AlphaFoldDB" id="A0A511T969"/>
<evidence type="ECO:0000256" key="7">
    <source>
        <dbReference type="ARBA" id="ARBA00023004"/>
    </source>
</evidence>
<feature type="binding site" description="axial binding residue" evidence="9">
    <location>
        <position position="234"/>
    </location>
    <ligand>
        <name>heme c</name>
        <dbReference type="ChEBI" id="CHEBI:61717"/>
        <label>2</label>
    </ligand>
    <ligandPart>
        <name>Fe</name>
        <dbReference type="ChEBI" id="CHEBI:18248"/>
    </ligandPart>
</feature>
<comment type="caution">
    <text evidence="12">The sequence shown here is derived from an EMBL/GenBank/DDBJ whole genome shotgun (WGS) entry which is preliminary data.</text>
</comment>
<dbReference type="PROSITE" id="PS51007">
    <property type="entry name" value="CYTC"/>
    <property type="match status" value="1"/>
</dbReference>
<evidence type="ECO:0000256" key="3">
    <source>
        <dbReference type="ARBA" id="ARBA00022723"/>
    </source>
</evidence>
<keyword evidence="6" id="KW-0560">Oxidoreductase</keyword>
<keyword evidence="7 9" id="KW-0408">Iron</keyword>
<dbReference type="InterPro" id="IPR009056">
    <property type="entry name" value="Cyt_c-like_dom"/>
</dbReference>
<feature type="binding site" description="covalent" evidence="8">
    <location>
        <position position="230"/>
    </location>
    <ligand>
        <name>heme c</name>
        <dbReference type="ChEBI" id="CHEBI:61717"/>
        <label>2</label>
    </ligand>
</feature>
<dbReference type="PANTHER" id="PTHR30600">
    <property type="entry name" value="CYTOCHROME C PEROXIDASE-RELATED"/>
    <property type="match status" value="1"/>
</dbReference>
<dbReference type="EMBL" id="BJXR01000040">
    <property type="protein sequence ID" value="GEN10699.1"/>
    <property type="molecule type" value="Genomic_DNA"/>
</dbReference>
<evidence type="ECO:0000256" key="9">
    <source>
        <dbReference type="PIRSR" id="PIRSR000294-2"/>
    </source>
</evidence>
<dbReference type="EMBL" id="FOIB01000012">
    <property type="protein sequence ID" value="SEU37827.1"/>
    <property type="molecule type" value="Genomic_DNA"/>
</dbReference>
<dbReference type="GO" id="GO:0004130">
    <property type="term" value="F:cytochrome-c peroxidase activity"/>
    <property type="evidence" value="ECO:0007669"/>
    <property type="project" value="TreeGrafter"/>
</dbReference>
<dbReference type="PROSITE" id="PS51257">
    <property type="entry name" value="PROKAR_LIPOPROTEIN"/>
    <property type="match status" value="1"/>
</dbReference>
<evidence type="ECO:0000256" key="2">
    <source>
        <dbReference type="ARBA" id="ARBA00022617"/>
    </source>
</evidence>
<dbReference type="STRING" id="1334629.MFUL124B02_40350"/>
<evidence type="ECO:0000259" key="11">
    <source>
        <dbReference type="PROSITE" id="PS51007"/>
    </source>
</evidence>
<dbReference type="NCBIfam" id="TIGR04039">
    <property type="entry name" value="MXAN_0977_Heme2"/>
    <property type="match status" value="1"/>
</dbReference>
<dbReference type="Gene3D" id="1.10.760.10">
    <property type="entry name" value="Cytochrome c-like domain"/>
    <property type="match status" value="2"/>
</dbReference>
<dbReference type="GO" id="GO:0046872">
    <property type="term" value="F:metal ion binding"/>
    <property type="evidence" value="ECO:0007669"/>
    <property type="project" value="UniProtKB-KW"/>
</dbReference>
<evidence type="ECO:0000313" key="15">
    <source>
        <dbReference type="Proteomes" id="UP000321514"/>
    </source>
</evidence>
<accession>A0A511T969</accession>
<keyword evidence="3 9" id="KW-0479">Metal-binding</keyword>
<evidence type="ECO:0000256" key="10">
    <source>
        <dbReference type="SAM" id="MobiDB-lite"/>
    </source>
</evidence>
<keyword evidence="5" id="KW-0574">Periplasm</keyword>
<evidence type="ECO:0000313" key="13">
    <source>
        <dbReference type="EMBL" id="SEU37827.1"/>
    </source>
</evidence>
<feature type="region of interest" description="Disordered" evidence="10">
    <location>
        <begin position="323"/>
        <end position="346"/>
    </location>
</feature>
<dbReference type="Pfam" id="PF03150">
    <property type="entry name" value="CCP_MauG"/>
    <property type="match status" value="1"/>
</dbReference>
<dbReference type="InterPro" id="IPR051395">
    <property type="entry name" value="Cytochrome_c_Peroxidase/MauG"/>
</dbReference>
<name>A0A511T969_MYXFU</name>
<dbReference type="GO" id="GO:0042597">
    <property type="term" value="C:periplasmic space"/>
    <property type="evidence" value="ECO:0007669"/>
    <property type="project" value="UniProtKB-SubCell"/>
</dbReference>
<dbReference type="GO" id="GO:0009055">
    <property type="term" value="F:electron transfer activity"/>
    <property type="evidence" value="ECO:0007669"/>
    <property type="project" value="InterPro"/>
</dbReference>
<gene>
    <name evidence="12" type="primary">mauG</name>
    <name evidence="12" type="ORF">MFU01_57360</name>
    <name evidence="13" type="ORF">SAMN05443572_112252</name>
</gene>
<comment type="cofactor">
    <cofactor evidence="8">
        <name>heme</name>
        <dbReference type="ChEBI" id="CHEBI:30413"/>
    </cofactor>
    <text evidence="8">Binds 2 heme groups.</text>
</comment>
<dbReference type="PANTHER" id="PTHR30600:SF14">
    <property type="entry name" value="CYTOCHROME C PEROXIDASE"/>
    <property type="match status" value="1"/>
</dbReference>